<feature type="transmembrane region" description="Helical" evidence="6">
    <location>
        <begin position="275"/>
        <end position="292"/>
    </location>
</feature>
<dbReference type="SUPFAM" id="SSF103481">
    <property type="entry name" value="Multidrug resistance efflux transporter EmrE"/>
    <property type="match status" value="2"/>
</dbReference>
<keyword evidence="5 6" id="KW-0472">Membrane</keyword>
<protein>
    <submittedName>
        <fullName evidence="8">EamA/RhaT family transporter</fullName>
    </submittedName>
</protein>
<comment type="caution">
    <text evidence="8">The sequence shown here is derived from an EMBL/GenBank/DDBJ whole genome shotgun (WGS) entry which is preliminary data.</text>
</comment>
<gene>
    <name evidence="8" type="ORF">DDE84_06365</name>
</gene>
<keyword evidence="9" id="KW-1185">Reference proteome</keyword>
<proteinExistence type="inferred from homology"/>
<feature type="transmembrane region" description="Helical" evidence="6">
    <location>
        <begin position="194"/>
        <end position="214"/>
    </location>
</feature>
<dbReference type="Proteomes" id="UP000325415">
    <property type="component" value="Unassembled WGS sequence"/>
</dbReference>
<evidence type="ECO:0000259" key="7">
    <source>
        <dbReference type="Pfam" id="PF00892"/>
    </source>
</evidence>
<organism evidence="8 9">
    <name type="scientific">Bifidobacterium tibiigranuli</name>
    <dbReference type="NCBI Taxonomy" id="2172043"/>
    <lineage>
        <taxon>Bacteria</taxon>
        <taxon>Bacillati</taxon>
        <taxon>Actinomycetota</taxon>
        <taxon>Actinomycetes</taxon>
        <taxon>Bifidobacteriales</taxon>
        <taxon>Bifidobacteriaceae</taxon>
        <taxon>Bifidobacterium</taxon>
    </lineage>
</organism>
<dbReference type="PANTHER" id="PTHR32322">
    <property type="entry name" value="INNER MEMBRANE TRANSPORTER"/>
    <property type="match status" value="1"/>
</dbReference>
<evidence type="ECO:0000256" key="1">
    <source>
        <dbReference type="ARBA" id="ARBA00004141"/>
    </source>
</evidence>
<feature type="transmembrane region" description="Helical" evidence="6">
    <location>
        <begin position="30"/>
        <end position="53"/>
    </location>
</feature>
<dbReference type="PANTHER" id="PTHR32322:SF2">
    <property type="entry name" value="EAMA DOMAIN-CONTAINING PROTEIN"/>
    <property type="match status" value="1"/>
</dbReference>
<comment type="subcellular location">
    <subcellularLocation>
        <location evidence="1">Membrane</location>
        <topology evidence="1">Multi-pass membrane protein</topology>
    </subcellularLocation>
</comment>
<feature type="domain" description="EamA" evidence="7">
    <location>
        <begin position="2"/>
        <end position="134"/>
    </location>
</feature>
<feature type="transmembrane region" description="Helical" evidence="6">
    <location>
        <begin position="152"/>
        <end position="173"/>
    </location>
</feature>
<name>A0A5N6S0S6_9BIFI</name>
<feature type="transmembrane region" description="Helical" evidence="6">
    <location>
        <begin position="220"/>
        <end position="238"/>
    </location>
</feature>
<feature type="transmembrane region" description="Helical" evidence="6">
    <location>
        <begin position="65"/>
        <end position="81"/>
    </location>
</feature>
<evidence type="ECO:0000256" key="6">
    <source>
        <dbReference type="SAM" id="Phobius"/>
    </source>
</evidence>
<dbReference type="EMBL" id="QDAG01000006">
    <property type="protein sequence ID" value="KAE8128014.1"/>
    <property type="molecule type" value="Genomic_DNA"/>
</dbReference>
<evidence type="ECO:0000256" key="2">
    <source>
        <dbReference type="ARBA" id="ARBA00007362"/>
    </source>
</evidence>
<evidence type="ECO:0000256" key="3">
    <source>
        <dbReference type="ARBA" id="ARBA00022692"/>
    </source>
</evidence>
<dbReference type="InterPro" id="IPR037185">
    <property type="entry name" value="EmrE-like"/>
</dbReference>
<comment type="similarity">
    <text evidence="2">Belongs to the EamA transporter family.</text>
</comment>
<sequence length="302" mass="30988">MLGVAAVTFTSILWGTTGTAASFAPAVGPLAIGAAALGIGGILQGVIAIPSLISQRELLRTNWKTVVLGALAVGLYPLAFYSSMRLAGVAVGSVISLATAPLFSGMLERIIERRPLSRTWMLAAALGILGSVLLCVSDLTSGAHNAHNAHSAGSAVIPGILLALVAGATYASYSWAVKHLLTKGLPRPAAMGSVFALGGVLLMPVLFLTGGPILASRNSLLVAAYMALIPMFLGYLLFGYGLARLEASTATTITQLEPAVASVLAVLVVGERLPILGWVGVSLFAVVLILVMRSSSTQRMPS</sequence>
<dbReference type="InterPro" id="IPR050638">
    <property type="entry name" value="AA-Vitamin_Transporters"/>
</dbReference>
<keyword evidence="4 6" id="KW-1133">Transmembrane helix</keyword>
<evidence type="ECO:0000256" key="4">
    <source>
        <dbReference type="ARBA" id="ARBA00022989"/>
    </source>
</evidence>
<evidence type="ECO:0000313" key="9">
    <source>
        <dbReference type="Proteomes" id="UP000325415"/>
    </source>
</evidence>
<dbReference type="GO" id="GO:0016020">
    <property type="term" value="C:membrane"/>
    <property type="evidence" value="ECO:0007669"/>
    <property type="project" value="UniProtKB-SubCell"/>
</dbReference>
<dbReference type="AlphaFoldDB" id="A0A5N6S0S6"/>
<accession>A0A5N6S0S6</accession>
<reference evidence="8 9" key="1">
    <citation type="submission" date="2018-04" db="EMBL/GenBank/DDBJ databases">
        <authorList>
            <person name="Eckel V.P."/>
            <person name="Vogel R.F."/>
        </authorList>
    </citation>
    <scope>NUCLEOTIDE SEQUENCE [LARGE SCALE GENOMIC DNA]</scope>
    <source>
        <strain evidence="9">TMW 2.1764</strain>
    </source>
</reference>
<evidence type="ECO:0000313" key="8">
    <source>
        <dbReference type="EMBL" id="KAE8128014.1"/>
    </source>
</evidence>
<dbReference type="Pfam" id="PF00892">
    <property type="entry name" value="EamA"/>
    <property type="match status" value="2"/>
</dbReference>
<evidence type="ECO:0000256" key="5">
    <source>
        <dbReference type="ARBA" id="ARBA00023136"/>
    </source>
</evidence>
<feature type="domain" description="EamA" evidence="7">
    <location>
        <begin position="158"/>
        <end position="292"/>
    </location>
</feature>
<feature type="transmembrane region" description="Helical" evidence="6">
    <location>
        <begin position="119"/>
        <end position="140"/>
    </location>
</feature>
<feature type="transmembrane region" description="Helical" evidence="6">
    <location>
        <begin position="87"/>
        <end position="107"/>
    </location>
</feature>
<dbReference type="InterPro" id="IPR000620">
    <property type="entry name" value="EamA_dom"/>
</dbReference>
<keyword evidence="3 6" id="KW-0812">Transmembrane</keyword>